<feature type="region of interest" description="Disordered" evidence="1">
    <location>
        <begin position="323"/>
        <end position="342"/>
    </location>
</feature>
<dbReference type="GO" id="GO:0051754">
    <property type="term" value="P:meiotic sister chromatid cohesion, centromeric"/>
    <property type="evidence" value="ECO:0007669"/>
    <property type="project" value="InterPro"/>
</dbReference>
<dbReference type="GO" id="GO:0010789">
    <property type="term" value="P:meiotic sister chromatid cohesion involved in meiosis I"/>
    <property type="evidence" value="ECO:0007669"/>
    <property type="project" value="TreeGrafter"/>
</dbReference>
<evidence type="ECO:0000313" key="3">
    <source>
        <dbReference type="Proteomes" id="UP001187415"/>
    </source>
</evidence>
<feature type="compositionally biased region" description="Basic and acidic residues" evidence="1">
    <location>
        <begin position="127"/>
        <end position="136"/>
    </location>
</feature>
<dbReference type="PANTHER" id="PTHR38006">
    <property type="entry name" value="MEIOSIS-SPECIFIC KINETOCHORE PROTEIN"/>
    <property type="match status" value="1"/>
</dbReference>
<evidence type="ECO:0000256" key="1">
    <source>
        <dbReference type="SAM" id="MobiDB-lite"/>
    </source>
</evidence>
<comment type="caution">
    <text evidence="2">The sequence shown here is derived from an EMBL/GenBank/DDBJ whole genome shotgun (WGS) entry which is preliminary data.</text>
</comment>
<protein>
    <submittedName>
        <fullName evidence="2">Uncharacterized protein</fullName>
    </submittedName>
</protein>
<sequence>MERNKRRRGRGLTQQRDTPVRPARGTRHRLRRLLPIKHCEPLLEEPEAEDMIVPTAKPTSPVCTSVTPVHRESVPHLNRPAHTENSRKRAVSPPAPPPKKSAGQVSPAGHFTIRTTPNSKALTGGERSFKEEEKDSTVTVESITSSSVESDTVFSFGDDCYSSASSSSDSLPSPEIFRGEEFVETVTSPVYDELVGLHHNITNSTLLDASGAQSIHMHQPPNLSPIIDASTILTEMREISNNKAPEAESKIQIDSFKSDKAPQCKTLAQLTKKRPILCKEKVLLKSPTIAEIKCTTGYSSDPVEAFSPAEQMKPDTDTFEVDEMHSKDSTSQQWATLKRPERESPKKAEFFDFDDSDIEVFFHNMRERSFKLKDDLVFPLTAGKHTQISDASTILTEMREISNNKAPEAESKIQIDSFKSGKEPILCKENVLLKSPTIAEIKCTTGYSSDPVEAFSPAEQMKPDTDTFEVDEMHSKDSTSQQWATLKRPERESPKKAEFFDFDDSDGEVFFHNMRERSFKLKDDLVFPLTAGKHTVDSDV</sequence>
<feature type="region of interest" description="Disordered" evidence="1">
    <location>
        <begin position="472"/>
        <end position="494"/>
    </location>
</feature>
<dbReference type="AlphaFoldDB" id="A0AA88M3D9"/>
<dbReference type="GO" id="GO:0045143">
    <property type="term" value="P:homologous chromosome segregation"/>
    <property type="evidence" value="ECO:0007669"/>
    <property type="project" value="TreeGrafter"/>
</dbReference>
<gene>
    <name evidence="2" type="ORF">Q5P01_019127</name>
</gene>
<dbReference type="PANTHER" id="PTHR38006:SF1">
    <property type="entry name" value="MEIOSIS-SPECIFIC KINETOCHORE PROTEIN"/>
    <property type="match status" value="1"/>
</dbReference>
<organism evidence="2 3">
    <name type="scientific">Channa striata</name>
    <name type="common">Snakehead murrel</name>
    <name type="synonym">Ophicephalus striatus</name>
    <dbReference type="NCBI Taxonomy" id="64152"/>
    <lineage>
        <taxon>Eukaryota</taxon>
        <taxon>Metazoa</taxon>
        <taxon>Chordata</taxon>
        <taxon>Craniata</taxon>
        <taxon>Vertebrata</taxon>
        <taxon>Euteleostomi</taxon>
        <taxon>Actinopterygii</taxon>
        <taxon>Neopterygii</taxon>
        <taxon>Teleostei</taxon>
        <taxon>Neoteleostei</taxon>
        <taxon>Acanthomorphata</taxon>
        <taxon>Anabantaria</taxon>
        <taxon>Anabantiformes</taxon>
        <taxon>Channoidei</taxon>
        <taxon>Channidae</taxon>
        <taxon>Channa</taxon>
    </lineage>
</organism>
<accession>A0AA88M3D9</accession>
<dbReference type="GO" id="GO:0016321">
    <property type="term" value="P:female meiosis chromosome segregation"/>
    <property type="evidence" value="ECO:0007669"/>
    <property type="project" value="TreeGrafter"/>
</dbReference>
<dbReference type="GO" id="GO:0000776">
    <property type="term" value="C:kinetochore"/>
    <property type="evidence" value="ECO:0007669"/>
    <property type="project" value="InterPro"/>
</dbReference>
<feature type="compositionally biased region" description="Polar residues" evidence="1">
    <location>
        <begin position="57"/>
        <end position="67"/>
    </location>
</feature>
<dbReference type="EMBL" id="JAUPFM010000015">
    <property type="protein sequence ID" value="KAK2828093.1"/>
    <property type="molecule type" value="Genomic_DNA"/>
</dbReference>
<keyword evidence="3" id="KW-1185">Reference proteome</keyword>
<feature type="compositionally biased region" description="Basic residues" evidence="1">
    <location>
        <begin position="1"/>
        <end position="10"/>
    </location>
</feature>
<proteinExistence type="predicted"/>
<feature type="region of interest" description="Disordered" evidence="1">
    <location>
        <begin position="50"/>
        <end position="143"/>
    </location>
</feature>
<feature type="region of interest" description="Disordered" evidence="1">
    <location>
        <begin position="1"/>
        <end position="29"/>
    </location>
</feature>
<dbReference type="GO" id="GO:0007060">
    <property type="term" value="P:male meiosis chromosome segregation"/>
    <property type="evidence" value="ECO:0007669"/>
    <property type="project" value="TreeGrafter"/>
</dbReference>
<name>A0AA88M3D9_CHASR</name>
<reference evidence="2" key="1">
    <citation type="submission" date="2023-07" db="EMBL/GenBank/DDBJ databases">
        <title>Chromosome-level Genome Assembly of Striped Snakehead (Channa striata).</title>
        <authorList>
            <person name="Liu H."/>
        </authorList>
    </citation>
    <scope>NUCLEOTIDE SEQUENCE</scope>
    <source>
        <strain evidence="2">Gz</strain>
        <tissue evidence="2">Muscle</tissue>
    </source>
</reference>
<evidence type="ECO:0000313" key="2">
    <source>
        <dbReference type="EMBL" id="KAK2828093.1"/>
    </source>
</evidence>
<dbReference type="InterPro" id="IPR034545">
    <property type="entry name" value="Meikin"/>
</dbReference>
<dbReference type="Proteomes" id="UP001187415">
    <property type="component" value="Unassembled WGS sequence"/>
</dbReference>